<dbReference type="AlphaFoldDB" id="A0A0R3TIH7"/>
<evidence type="ECO:0000313" key="3">
    <source>
        <dbReference type="WBParaSite" id="HNAJ_0000686801-mRNA-1"/>
    </source>
</evidence>
<gene>
    <name evidence="1" type="ORF">HNAJ_LOCUS6864</name>
</gene>
<proteinExistence type="predicted"/>
<sequence>MFCLKYVRAIQAIAPYHESARFALLACRRLRREWTDNELNKGIGPEVLESLQYLIKVKAALPMDLRKTGEQSYIQ</sequence>
<reference evidence="3" key="1">
    <citation type="submission" date="2017-02" db="UniProtKB">
        <authorList>
            <consortium name="WormBaseParasite"/>
        </authorList>
    </citation>
    <scope>IDENTIFICATION</scope>
</reference>
<accession>A0A0R3TIH7</accession>
<protein>
    <submittedName>
        <fullName evidence="3">Mitochondrial zinc maintenance protein 1, mitochondrial</fullName>
    </submittedName>
</protein>
<evidence type="ECO:0000313" key="1">
    <source>
        <dbReference type="EMBL" id="VDO02724.1"/>
    </source>
</evidence>
<dbReference type="WBParaSite" id="HNAJ_0000686801-mRNA-1">
    <property type="protein sequence ID" value="HNAJ_0000686801-mRNA-1"/>
    <property type="gene ID" value="HNAJ_0000686801"/>
</dbReference>
<keyword evidence="2" id="KW-1185">Reference proteome</keyword>
<reference evidence="1 2" key="2">
    <citation type="submission" date="2018-11" db="EMBL/GenBank/DDBJ databases">
        <authorList>
            <consortium name="Pathogen Informatics"/>
        </authorList>
    </citation>
    <scope>NUCLEOTIDE SEQUENCE [LARGE SCALE GENOMIC DNA]</scope>
</reference>
<organism evidence="3">
    <name type="scientific">Rodentolepis nana</name>
    <name type="common">Dwarf tapeworm</name>
    <name type="synonym">Hymenolepis nana</name>
    <dbReference type="NCBI Taxonomy" id="102285"/>
    <lineage>
        <taxon>Eukaryota</taxon>
        <taxon>Metazoa</taxon>
        <taxon>Spiralia</taxon>
        <taxon>Lophotrochozoa</taxon>
        <taxon>Platyhelminthes</taxon>
        <taxon>Cestoda</taxon>
        <taxon>Eucestoda</taxon>
        <taxon>Cyclophyllidea</taxon>
        <taxon>Hymenolepididae</taxon>
        <taxon>Rodentolepis</taxon>
    </lineage>
</organism>
<dbReference type="EMBL" id="UZAE01008757">
    <property type="protein sequence ID" value="VDO02724.1"/>
    <property type="molecule type" value="Genomic_DNA"/>
</dbReference>
<evidence type="ECO:0000313" key="2">
    <source>
        <dbReference type="Proteomes" id="UP000278807"/>
    </source>
</evidence>
<dbReference type="Proteomes" id="UP000278807">
    <property type="component" value="Unassembled WGS sequence"/>
</dbReference>
<name>A0A0R3TIH7_RODNA</name>